<dbReference type="Proteomes" id="UP000273252">
    <property type="component" value="Unassembled WGS sequence"/>
</dbReference>
<sequence length="172" mass="19270">MNTTEKTTVNSASTITLEPLNSIYTEQVSRLSVDKDQLVFVGSMNDILANVTPHVHPHLVIEQKIVVGFFLIDTHYPQHHSFAAPKSVGVRAFFIDKSHQGKGIGQRTMLALPDYVKDHYPKASDIYLTVNCENSQGYRCYINTLFEDTGELYMGGGAGPQHVMRRNLICTR</sequence>
<keyword evidence="2" id="KW-0808">Transferase</keyword>
<dbReference type="GO" id="GO:0016747">
    <property type="term" value="F:acyltransferase activity, transferring groups other than amino-acyl groups"/>
    <property type="evidence" value="ECO:0007669"/>
    <property type="project" value="InterPro"/>
</dbReference>
<dbReference type="Pfam" id="PF00583">
    <property type="entry name" value="Acetyltransf_1"/>
    <property type="match status" value="1"/>
</dbReference>
<feature type="domain" description="N-acetyltransferase" evidence="1">
    <location>
        <begin position="7"/>
        <end position="159"/>
    </location>
</feature>
<proteinExistence type="predicted"/>
<gene>
    <name evidence="2" type="ORF">DZ860_01580</name>
</gene>
<dbReference type="EMBL" id="QVMU01000001">
    <property type="protein sequence ID" value="RJX75399.1"/>
    <property type="molecule type" value="Genomic_DNA"/>
</dbReference>
<organism evidence="2 3">
    <name type="scientific">Vibrio sinensis</name>
    <dbReference type="NCBI Taxonomy" id="2302434"/>
    <lineage>
        <taxon>Bacteria</taxon>
        <taxon>Pseudomonadati</taxon>
        <taxon>Pseudomonadota</taxon>
        <taxon>Gammaproteobacteria</taxon>
        <taxon>Vibrionales</taxon>
        <taxon>Vibrionaceae</taxon>
        <taxon>Vibrio</taxon>
    </lineage>
</organism>
<comment type="caution">
    <text evidence="2">The sequence shown here is derived from an EMBL/GenBank/DDBJ whole genome shotgun (WGS) entry which is preliminary data.</text>
</comment>
<dbReference type="OrthoDB" id="8304386at2"/>
<evidence type="ECO:0000313" key="2">
    <source>
        <dbReference type="EMBL" id="RJX75399.1"/>
    </source>
</evidence>
<evidence type="ECO:0000259" key="1">
    <source>
        <dbReference type="PROSITE" id="PS51186"/>
    </source>
</evidence>
<reference evidence="2 3" key="1">
    <citation type="submission" date="2018-08" db="EMBL/GenBank/DDBJ databases">
        <title>Vibrio isolated from the Eastern China Marginal Seas.</title>
        <authorList>
            <person name="Li Y."/>
        </authorList>
    </citation>
    <scope>NUCLEOTIDE SEQUENCE [LARGE SCALE GENOMIC DNA]</scope>
    <source>
        <strain evidence="2 3">BEI233</strain>
    </source>
</reference>
<dbReference type="Gene3D" id="3.40.630.30">
    <property type="match status" value="1"/>
</dbReference>
<dbReference type="SUPFAM" id="SSF55729">
    <property type="entry name" value="Acyl-CoA N-acyltransferases (Nat)"/>
    <property type="match status" value="1"/>
</dbReference>
<evidence type="ECO:0000313" key="3">
    <source>
        <dbReference type="Proteomes" id="UP000273252"/>
    </source>
</evidence>
<dbReference type="PROSITE" id="PS51186">
    <property type="entry name" value="GNAT"/>
    <property type="match status" value="1"/>
</dbReference>
<dbReference type="CDD" id="cd04301">
    <property type="entry name" value="NAT_SF"/>
    <property type="match status" value="1"/>
</dbReference>
<accession>A0A3A6R3B8</accession>
<dbReference type="InterPro" id="IPR000182">
    <property type="entry name" value="GNAT_dom"/>
</dbReference>
<dbReference type="InterPro" id="IPR016181">
    <property type="entry name" value="Acyl_CoA_acyltransferase"/>
</dbReference>
<dbReference type="RefSeq" id="WP_120029156.1">
    <property type="nucleotide sequence ID" value="NZ_QVMU01000001.1"/>
</dbReference>
<dbReference type="AlphaFoldDB" id="A0A3A6R3B8"/>
<protein>
    <submittedName>
        <fullName evidence="2">GNAT family N-acetyltransferase</fullName>
    </submittedName>
</protein>
<keyword evidence="3" id="KW-1185">Reference proteome</keyword>
<name>A0A3A6R3B8_9VIBR</name>